<feature type="transmembrane region" description="Helical" evidence="7">
    <location>
        <begin position="23"/>
        <end position="40"/>
    </location>
</feature>
<keyword evidence="4 7" id="KW-0812">Transmembrane</keyword>
<evidence type="ECO:0000256" key="4">
    <source>
        <dbReference type="ARBA" id="ARBA00022692"/>
    </source>
</evidence>
<feature type="transmembrane region" description="Helical" evidence="7">
    <location>
        <begin position="46"/>
        <end position="64"/>
    </location>
</feature>
<feature type="transmembrane region" description="Helical" evidence="7">
    <location>
        <begin position="322"/>
        <end position="343"/>
    </location>
</feature>
<keyword evidence="6 7" id="KW-0472">Membrane</keyword>
<dbReference type="Proteomes" id="UP000293995">
    <property type="component" value="Chromosome"/>
</dbReference>
<sequence length="348" mass="35715">MEIVFVTPVISLPRRLALRGRDVWPGVLVCMGIAVVASAIGRLVPVLGGAVPAIVIGVGIALVRRPADRLRPGIEYSSKFLLQCAVVLLGAQLSLASIFQVGLASLPVMLSTLAVCLLTAWAIGRWLGIERRLRTLIGVGTGICGASAIAAVAPVITAASAEVAYAVSTIFLFNVLAVLLFPLLGHALNMSPHAFGLLAGTAVNDTSSVVATASVYGTAALSFAVVVKLVRTLMIIPITVALAAVEARRTASRGMSAGQIGRLVPWFLMGFVVVAVLNSLGAIAPGVQDGLVQASVFLIAVALAGIGLSTDAAALRRAGWRPLLLGAILWVLVTATSLVVIWATGALA</sequence>
<evidence type="ECO:0000256" key="1">
    <source>
        <dbReference type="ARBA" id="ARBA00004651"/>
    </source>
</evidence>
<keyword evidence="9" id="KW-1185">Reference proteome</keyword>
<gene>
    <name evidence="8" type="ORF">ET475_08990</name>
</gene>
<accession>A0A4P6ECZ0</accession>
<dbReference type="Pfam" id="PF03601">
    <property type="entry name" value="Cons_hypoth698"/>
    <property type="match status" value="1"/>
</dbReference>
<evidence type="ECO:0000256" key="3">
    <source>
        <dbReference type="ARBA" id="ARBA00022475"/>
    </source>
</evidence>
<feature type="transmembrane region" description="Helical" evidence="7">
    <location>
        <begin position="136"/>
        <end position="157"/>
    </location>
</feature>
<feature type="transmembrane region" description="Helical" evidence="7">
    <location>
        <begin position="290"/>
        <end position="310"/>
    </location>
</feature>
<name>A0A4P6ECZ0_9MICO</name>
<dbReference type="KEGG" id="mprt:ET475_08990"/>
<feature type="transmembrane region" description="Helical" evidence="7">
    <location>
        <begin position="195"/>
        <end position="217"/>
    </location>
</feature>
<keyword evidence="3" id="KW-1003">Cell membrane</keyword>
<dbReference type="PANTHER" id="PTHR30106">
    <property type="entry name" value="INNER MEMBRANE PROTEIN YEIH-RELATED"/>
    <property type="match status" value="1"/>
</dbReference>
<proteinExistence type="inferred from homology"/>
<evidence type="ECO:0000313" key="8">
    <source>
        <dbReference type="EMBL" id="QAY60112.1"/>
    </source>
</evidence>
<feature type="transmembrane region" description="Helical" evidence="7">
    <location>
        <begin position="266"/>
        <end position="284"/>
    </location>
</feature>
<feature type="transmembrane region" description="Helical" evidence="7">
    <location>
        <begin position="163"/>
        <end position="183"/>
    </location>
</feature>
<dbReference type="AlphaFoldDB" id="A0A4P6ECZ0"/>
<dbReference type="EMBL" id="CP035494">
    <property type="protein sequence ID" value="QAY60112.1"/>
    <property type="molecule type" value="Genomic_DNA"/>
</dbReference>
<dbReference type="RefSeq" id="WP_129388848.1">
    <property type="nucleotide sequence ID" value="NZ_CP035494.1"/>
</dbReference>
<dbReference type="GO" id="GO:0005886">
    <property type="term" value="C:plasma membrane"/>
    <property type="evidence" value="ECO:0007669"/>
    <property type="project" value="UniProtKB-SubCell"/>
</dbReference>
<feature type="transmembrane region" description="Helical" evidence="7">
    <location>
        <begin position="105"/>
        <end position="124"/>
    </location>
</feature>
<feature type="transmembrane region" description="Helical" evidence="7">
    <location>
        <begin position="80"/>
        <end position="99"/>
    </location>
</feature>
<dbReference type="PANTHER" id="PTHR30106:SF1">
    <property type="entry name" value="UPF0324 MEMBRANE PROTEIN FN0533"/>
    <property type="match status" value="1"/>
</dbReference>
<reference evidence="8 9" key="1">
    <citation type="submission" date="2019-01" db="EMBL/GenBank/DDBJ databases">
        <title>Genome sequencing of strain DFW100M-13.</title>
        <authorList>
            <person name="Heo J."/>
            <person name="Kim S.-J."/>
            <person name="Kim J.-S."/>
            <person name="Hong S.-B."/>
            <person name="Kwon S.-W."/>
        </authorList>
    </citation>
    <scope>NUCLEOTIDE SEQUENCE [LARGE SCALE GENOMIC DNA]</scope>
    <source>
        <strain evidence="8 9">DFW100M-13</strain>
    </source>
</reference>
<dbReference type="OrthoDB" id="9766798at2"/>
<protein>
    <submittedName>
        <fullName evidence="8">Putative sulfate exporter family transporter</fullName>
    </submittedName>
</protein>
<evidence type="ECO:0000256" key="5">
    <source>
        <dbReference type="ARBA" id="ARBA00022989"/>
    </source>
</evidence>
<evidence type="ECO:0000313" key="9">
    <source>
        <dbReference type="Proteomes" id="UP000293995"/>
    </source>
</evidence>
<feature type="transmembrane region" description="Helical" evidence="7">
    <location>
        <begin position="223"/>
        <end position="245"/>
    </location>
</feature>
<evidence type="ECO:0000256" key="6">
    <source>
        <dbReference type="ARBA" id="ARBA00023136"/>
    </source>
</evidence>
<keyword evidence="5 7" id="KW-1133">Transmembrane helix</keyword>
<comment type="subcellular location">
    <subcellularLocation>
        <location evidence="1">Cell membrane</location>
        <topology evidence="1">Multi-pass membrane protein</topology>
    </subcellularLocation>
</comment>
<dbReference type="InterPro" id="IPR018383">
    <property type="entry name" value="UPF0324_pro"/>
</dbReference>
<evidence type="ECO:0000256" key="7">
    <source>
        <dbReference type="SAM" id="Phobius"/>
    </source>
</evidence>
<comment type="similarity">
    <text evidence="2">Belongs to the UPF0324 family.</text>
</comment>
<organism evidence="8 9">
    <name type="scientific">Microbacterium protaetiae</name>
    <dbReference type="NCBI Taxonomy" id="2509458"/>
    <lineage>
        <taxon>Bacteria</taxon>
        <taxon>Bacillati</taxon>
        <taxon>Actinomycetota</taxon>
        <taxon>Actinomycetes</taxon>
        <taxon>Micrococcales</taxon>
        <taxon>Microbacteriaceae</taxon>
        <taxon>Microbacterium</taxon>
    </lineage>
</organism>
<evidence type="ECO:0000256" key="2">
    <source>
        <dbReference type="ARBA" id="ARBA00007977"/>
    </source>
</evidence>